<dbReference type="EMBL" id="CACRSJ010000110">
    <property type="protein sequence ID" value="VYS65605.1"/>
    <property type="molecule type" value="Genomic_DNA"/>
</dbReference>
<dbReference type="Pfam" id="PF07802">
    <property type="entry name" value="GCK"/>
    <property type="match status" value="2"/>
</dbReference>
<sequence>MGIISSRILKPEYRSQYNNQIPMQEKVVDSSSDWQNQHDVFMQGGGCKQVYMDFQDCVDDSKKKNETIESLVKTFLSSTTVSLDEINEEEDQKFVEFMKGGGCKESFTAWNDDCNFTEEEAEKNKDLVTKCAGLFGTFSKCMDTHSDYYHPILAVKKTTEEHLEKELATFFLEES</sequence>
<dbReference type="AlphaFoldDB" id="A0A178UBH4"/>
<dbReference type="InterPro" id="IPR012891">
    <property type="entry name" value="GCK_dom"/>
</dbReference>
<dbReference type="ExpressionAtlas" id="A0A178UBH4">
    <property type="expression patterns" value="baseline and differential"/>
</dbReference>
<evidence type="ECO:0000313" key="2">
    <source>
        <dbReference type="EMBL" id="OAO91186.1"/>
    </source>
</evidence>
<feature type="domain" description="GCK" evidence="1">
    <location>
        <begin position="34"/>
        <end position="75"/>
    </location>
</feature>
<feature type="domain" description="GCK" evidence="1">
    <location>
        <begin position="90"/>
        <end position="167"/>
    </location>
</feature>
<evidence type="ECO:0000259" key="1">
    <source>
        <dbReference type="SMART" id="SM01227"/>
    </source>
</evidence>
<dbReference type="PANTHER" id="PTHR34357:SF2">
    <property type="entry name" value="F26F24.3-RELATED"/>
    <property type="match status" value="1"/>
</dbReference>
<proteinExistence type="predicted"/>
<dbReference type="PANTHER" id="PTHR34357">
    <property type="entry name" value="F7A19.14 PROTEIN-RELATED"/>
    <property type="match status" value="1"/>
</dbReference>
<reference evidence="4" key="1">
    <citation type="journal article" date="2016" name="Proc. Natl. Acad. Sci. U.S.A.">
        <title>Chromosome-level assembly of Arabidopsis thaliana Ler reveals the extent of translocation and inversion polymorphisms.</title>
        <authorList>
            <person name="Zapata L."/>
            <person name="Ding J."/>
            <person name="Willing E.M."/>
            <person name="Hartwig B."/>
            <person name="Bezdan D."/>
            <person name="Jiao W.B."/>
            <person name="Patel V."/>
            <person name="Velikkakam James G."/>
            <person name="Koornneef M."/>
            <person name="Ossowski S."/>
            <person name="Schneeberger K."/>
        </authorList>
    </citation>
    <scope>NUCLEOTIDE SEQUENCE [LARGE SCALE GENOMIC DNA]</scope>
    <source>
        <strain evidence="4">cv. Landsberg erecta</strain>
    </source>
</reference>
<protein>
    <recommendedName>
        <fullName evidence="1">GCK domain-containing protein</fullName>
    </recommendedName>
</protein>
<organism evidence="2 4">
    <name type="scientific">Arabidopsis thaliana</name>
    <name type="common">Mouse-ear cress</name>
    <dbReference type="NCBI Taxonomy" id="3702"/>
    <lineage>
        <taxon>Eukaryota</taxon>
        <taxon>Viridiplantae</taxon>
        <taxon>Streptophyta</taxon>
        <taxon>Embryophyta</taxon>
        <taxon>Tracheophyta</taxon>
        <taxon>Spermatophyta</taxon>
        <taxon>Magnoliopsida</taxon>
        <taxon>eudicotyledons</taxon>
        <taxon>Gunneridae</taxon>
        <taxon>Pentapetalae</taxon>
        <taxon>rosids</taxon>
        <taxon>malvids</taxon>
        <taxon>Brassicales</taxon>
        <taxon>Brassicaceae</taxon>
        <taxon>Camelineae</taxon>
        <taxon>Arabidopsis</taxon>
    </lineage>
</organism>
<name>A0A178UBH4_ARATH</name>
<dbReference type="EMBL" id="LUHQ01000005">
    <property type="protein sequence ID" value="OAO91186.1"/>
    <property type="molecule type" value="Genomic_DNA"/>
</dbReference>
<gene>
    <name evidence="2" type="ordered locus">AXX17_At5g01330</name>
    <name evidence="3" type="ORF">AN1_LOCUS21011</name>
</gene>
<dbReference type="SMART" id="SM01227">
    <property type="entry name" value="GCK"/>
    <property type="match status" value="2"/>
</dbReference>
<reference evidence="2" key="2">
    <citation type="submission" date="2016-03" db="EMBL/GenBank/DDBJ databases">
        <title>Full-length assembly of Arabidopsis thaliana Ler reveals the complement of translocations and inversions.</title>
        <authorList>
            <person name="Zapata L."/>
            <person name="Schneeberger K."/>
            <person name="Ossowski S."/>
        </authorList>
    </citation>
    <scope>NUCLEOTIDE SEQUENCE [LARGE SCALE GENOMIC DNA]</scope>
    <source>
        <tissue evidence="2">Leaf</tissue>
    </source>
</reference>
<evidence type="ECO:0000313" key="5">
    <source>
        <dbReference type="Proteomes" id="UP000426265"/>
    </source>
</evidence>
<evidence type="ECO:0000313" key="3">
    <source>
        <dbReference type="EMBL" id="VYS65605.1"/>
    </source>
</evidence>
<evidence type="ECO:0000313" key="4">
    <source>
        <dbReference type="Proteomes" id="UP000078284"/>
    </source>
</evidence>
<accession>A0A178UBH4</accession>
<dbReference type="Proteomes" id="UP000078284">
    <property type="component" value="Chromosome 5"/>
</dbReference>
<dbReference type="Proteomes" id="UP000426265">
    <property type="component" value="Unassembled WGS sequence"/>
</dbReference>
<reference evidence="3 5" key="3">
    <citation type="submission" date="2019-11" db="EMBL/GenBank/DDBJ databases">
        <authorList>
            <person name="Jiao W.-B."/>
            <person name="Schneeberger K."/>
        </authorList>
    </citation>
    <scope>NUCLEOTIDE SEQUENCE [LARGE SCALE GENOMIC DNA]</scope>
    <source>
        <strain evidence="5">cv. An-1</strain>
    </source>
</reference>